<dbReference type="InterPro" id="IPR043128">
    <property type="entry name" value="Rev_trsase/Diguanyl_cyclase"/>
</dbReference>
<protein>
    <submittedName>
        <fullName evidence="2">RNA-directed DNA polymerase (Reverse transcriptase)</fullName>
    </submittedName>
</protein>
<dbReference type="Proteomes" id="UP000034022">
    <property type="component" value="Unassembled WGS sequence"/>
</dbReference>
<dbReference type="SUPFAM" id="SSF56672">
    <property type="entry name" value="DNA/RNA polymerases"/>
    <property type="match status" value="1"/>
</dbReference>
<evidence type="ECO:0000259" key="1">
    <source>
        <dbReference type="PROSITE" id="PS50878"/>
    </source>
</evidence>
<feature type="domain" description="Reverse transcriptase" evidence="1">
    <location>
        <begin position="63"/>
        <end position="282"/>
    </location>
</feature>
<dbReference type="Pfam" id="PF00078">
    <property type="entry name" value="RVT_1"/>
    <property type="match status" value="1"/>
</dbReference>
<accession>A0A0G0JTP5</accession>
<dbReference type="InterPro" id="IPR000477">
    <property type="entry name" value="RT_dom"/>
</dbReference>
<gene>
    <name evidence="2" type="ORF">US91_C0007G0067</name>
</gene>
<dbReference type="CDD" id="cd01651">
    <property type="entry name" value="RT_G2_intron"/>
    <property type="match status" value="1"/>
</dbReference>
<dbReference type="InterPro" id="IPR051083">
    <property type="entry name" value="GrpII_Intron_Splice-Mob/Def"/>
</dbReference>
<evidence type="ECO:0000313" key="3">
    <source>
        <dbReference type="Proteomes" id="UP000034022"/>
    </source>
</evidence>
<dbReference type="AlphaFoldDB" id="A0A0G0JTP5"/>
<name>A0A0G0JTP5_9BACT</name>
<organism evidence="2 3">
    <name type="scientific">Candidatus Falkowbacteria bacterium GW2011_GWE1_38_31</name>
    <dbReference type="NCBI Taxonomy" id="1618638"/>
    <lineage>
        <taxon>Bacteria</taxon>
        <taxon>Candidatus Falkowiibacteriota</taxon>
    </lineage>
</organism>
<sequence>MAQKSKCKIECNEIFEEIICLENLFAAWREFYKGKKQKKDVEEFSVNLEDNIFALHDDLKNGNYQHSQYASFFVCDPKLRHIHKACVRDRLLHNAIVRIVEPVFERIFIFDSYSSRKNKGTHKAIERFKKFAWALSQNNTKTVWVLKCDIRKYFNSVNHEILMNLLKKRIFDDKLIHLLENIIKSYNKEEEKGIPLGNLTSQLFSNVYLNELDDFIKRKLGFNHYTRYADDFLLVSKRKSELLAILEDIGKFLEDKLKLSLHPKKVIIQKWHQGVDFLGYKIFPHHILLRTKTKKRILMKMKIFKKKLISGNINKNNFEQSKNSYLGILKHCFGHKIECILKNN</sequence>
<keyword evidence="2" id="KW-0695">RNA-directed DNA polymerase</keyword>
<dbReference type="PANTHER" id="PTHR34047:SF8">
    <property type="entry name" value="PROTEIN YKFC"/>
    <property type="match status" value="1"/>
</dbReference>
<proteinExistence type="predicted"/>
<keyword evidence="2" id="KW-0808">Transferase</keyword>
<comment type="caution">
    <text evidence="2">The sequence shown here is derived from an EMBL/GenBank/DDBJ whole genome shotgun (WGS) entry which is preliminary data.</text>
</comment>
<keyword evidence="2" id="KW-0548">Nucleotidyltransferase</keyword>
<dbReference type="InterPro" id="IPR043502">
    <property type="entry name" value="DNA/RNA_pol_sf"/>
</dbReference>
<dbReference type="Gene3D" id="3.30.70.270">
    <property type="match status" value="1"/>
</dbReference>
<dbReference type="EMBL" id="LBUU01000007">
    <property type="protein sequence ID" value="KKQ70057.1"/>
    <property type="molecule type" value="Genomic_DNA"/>
</dbReference>
<dbReference type="GO" id="GO:0003964">
    <property type="term" value="F:RNA-directed DNA polymerase activity"/>
    <property type="evidence" value="ECO:0007669"/>
    <property type="project" value="UniProtKB-KW"/>
</dbReference>
<reference evidence="2 3" key="1">
    <citation type="journal article" date="2015" name="Nature">
        <title>rRNA introns, odd ribosomes, and small enigmatic genomes across a large radiation of phyla.</title>
        <authorList>
            <person name="Brown C.T."/>
            <person name="Hug L.A."/>
            <person name="Thomas B.C."/>
            <person name="Sharon I."/>
            <person name="Castelle C.J."/>
            <person name="Singh A."/>
            <person name="Wilkins M.J."/>
            <person name="Williams K.H."/>
            <person name="Banfield J.F."/>
        </authorList>
    </citation>
    <scope>NUCLEOTIDE SEQUENCE [LARGE SCALE GENOMIC DNA]</scope>
</reference>
<dbReference type="PANTHER" id="PTHR34047">
    <property type="entry name" value="NUCLEAR INTRON MATURASE 1, MITOCHONDRIAL-RELATED"/>
    <property type="match status" value="1"/>
</dbReference>
<dbReference type="PROSITE" id="PS50878">
    <property type="entry name" value="RT_POL"/>
    <property type="match status" value="1"/>
</dbReference>
<evidence type="ECO:0000313" key="2">
    <source>
        <dbReference type="EMBL" id="KKQ70057.1"/>
    </source>
</evidence>